<name>A0A2M8WTG0_9MICO</name>
<dbReference type="InterPro" id="IPR000835">
    <property type="entry name" value="HTH_MarR-typ"/>
</dbReference>
<evidence type="ECO:0000259" key="1">
    <source>
        <dbReference type="PROSITE" id="PS50995"/>
    </source>
</evidence>
<feature type="domain" description="HTH marR-type" evidence="1">
    <location>
        <begin position="10"/>
        <end position="140"/>
    </location>
</feature>
<dbReference type="Proteomes" id="UP000231586">
    <property type="component" value="Unassembled WGS sequence"/>
</dbReference>
<dbReference type="PRINTS" id="PR00598">
    <property type="entry name" value="HTHMARR"/>
</dbReference>
<dbReference type="SUPFAM" id="SSF46785">
    <property type="entry name" value="Winged helix' DNA-binding domain"/>
    <property type="match status" value="1"/>
</dbReference>
<proteinExistence type="predicted"/>
<dbReference type="RefSeq" id="WP_100349745.1">
    <property type="nucleotide sequence ID" value="NZ_PGTZ01000007.1"/>
</dbReference>
<organism evidence="2 3">
    <name type="scientific">Luteimicrobium subarcticum</name>
    <dbReference type="NCBI Taxonomy" id="620910"/>
    <lineage>
        <taxon>Bacteria</taxon>
        <taxon>Bacillati</taxon>
        <taxon>Actinomycetota</taxon>
        <taxon>Actinomycetes</taxon>
        <taxon>Micrococcales</taxon>
        <taxon>Luteimicrobium</taxon>
    </lineage>
</organism>
<evidence type="ECO:0000313" key="2">
    <source>
        <dbReference type="EMBL" id="PJI94169.1"/>
    </source>
</evidence>
<dbReference type="InterPro" id="IPR036388">
    <property type="entry name" value="WH-like_DNA-bd_sf"/>
</dbReference>
<dbReference type="SMART" id="SM00347">
    <property type="entry name" value="HTH_MARR"/>
    <property type="match status" value="1"/>
</dbReference>
<reference evidence="2 3" key="1">
    <citation type="submission" date="2017-11" db="EMBL/GenBank/DDBJ databases">
        <title>Genomic Encyclopedia of Archaeal and Bacterial Type Strains, Phase II (KMG-II): From Individual Species to Whole Genera.</title>
        <authorList>
            <person name="Goeker M."/>
        </authorList>
    </citation>
    <scope>NUCLEOTIDE SEQUENCE [LARGE SCALE GENOMIC DNA]</scope>
    <source>
        <strain evidence="2 3">DSM 22413</strain>
    </source>
</reference>
<protein>
    <submittedName>
        <fullName evidence="2">MarR family transcriptional regulator</fullName>
    </submittedName>
</protein>
<accession>A0A2M8WTG0</accession>
<evidence type="ECO:0000313" key="3">
    <source>
        <dbReference type="Proteomes" id="UP000231586"/>
    </source>
</evidence>
<dbReference type="GO" id="GO:0003700">
    <property type="term" value="F:DNA-binding transcription factor activity"/>
    <property type="evidence" value="ECO:0007669"/>
    <property type="project" value="InterPro"/>
</dbReference>
<dbReference type="OrthoDB" id="8966183at2"/>
<dbReference type="InterPro" id="IPR052526">
    <property type="entry name" value="HTH-type_Bedaq_tolerance"/>
</dbReference>
<keyword evidence="3" id="KW-1185">Reference proteome</keyword>
<dbReference type="Pfam" id="PF01047">
    <property type="entry name" value="MarR"/>
    <property type="match status" value="1"/>
</dbReference>
<comment type="caution">
    <text evidence="2">The sequence shown here is derived from an EMBL/GenBank/DDBJ whole genome shotgun (WGS) entry which is preliminary data.</text>
</comment>
<dbReference type="PANTHER" id="PTHR39515:SF2">
    <property type="entry name" value="HTH-TYPE TRANSCRIPTIONAL REGULATOR RV0880"/>
    <property type="match status" value="1"/>
</dbReference>
<dbReference type="Gene3D" id="1.10.10.10">
    <property type="entry name" value="Winged helix-like DNA-binding domain superfamily/Winged helix DNA-binding domain"/>
    <property type="match status" value="1"/>
</dbReference>
<dbReference type="InterPro" id="IPR036390">
    <property type="entry name" value="WH_DNA-bd_sf"/>
</dbReference>
<dbReference type="PROSITE" id="PS50995">
    <property type="entry name" value="HTH_MARR_2"/>
    <property type="match status" value="1"/>
</dbReference>
<dbReference type="AlphaFoldDB" id="A0A2M8WTG0"/>
<dbReference type="EMBL" id="PGTZ01000007">
    <property type="protein sequence ID" value="PJI94169.1"/>
    <property type="molecule type" value="Genomic_DNA"/>
</dbReference>
<gene>
    <name evidence="2" type="ORF">CLV34_1656</name>
</gene>
<dbReference type="PANTHER" id="PTHR39515">
    <property type="entry name" value="CONSERVED PROTEIN"/>
    <property type="match status" value="1"/>
</dbReference>
<sequence length="152" mass="15989">MTGAPDRAAEDDLADLLVRVVGRVIRRIRPTADDLSAGHFSVLATLERQGPQRVGDLARTERMAAPSMTRVVGALDERGLVARVRSDADARSVLVSITEPGRTLLATAQEQRAATVRDLLGTLADDDVAALRGAAGALSRLADAASDRDGAH</sequence>